<gene>
    <name evidence="16" type="primary">coaX</name>
    <name evidence="17" type="ORF">L0661_08930</name>
</gene>
<evidence type="ECO:0000256" key="3">
    <source>
        <dbReference type="ARBA" id="ARBA00004496"/>
    </source>
</evidence>
<evidence type="ECO:0000256" key="6">
    <source>
        <dbReference type="ARBA" id="ARBA00012102"/>
    </source>
</evidence>
<dbReference type="RefSeq" id="WP_235177554.1">
    <property type="nucleotide sequence ID" value="NZ_JAKFFV010000004.1"/>
</dbReference>
<keyword evidence="10 16" id="KW-0418">Kinase</keyword>
<evidence type="ECO:0000256" key="8">
    <source>
        <dbReference type="ARBA" id="ARBA00022679"/>
    </source>
</evidence>
<feature type="binding site" evidence="16">
    <location>
        <begin position="90"/>
        <end position="93"/>
    </location>
    <ligand>
        <name>substrate</name>
    </ligand>
</feature>
<dbReference type="Pfam" id="PF03309">
    <property type="entry name" value="Pan_kinase"/>
    <property type="match status" value="1"/>
</dbReference>
<feature type="binding site" evidence="16">
    <location>
        <position position="113"/>
    </location>
    <ligand>
        <name>K(+)</name>
        <dbReference type="ChEBI" id="CHEBI:29103"/>
    </ligand>
</feature>
<reference evidence="17" key="1">
    <citation type="submission" date="2022-01" db="EMBL/GenBank/DDBJ databases">
        <title>Novel species in genus Dyadobacter.</title>
        <authorList>
            <person name="Ma C."/>
        </authorList>
    </citation>
    <scope>NUCLEOTIDE SEQUENCE</scope>
    <source>
        <strain evidence="17">CY357</strain>
    </source>
</reference>
<dbReference type="PANTHER" id="PTHR34265">
    <property type="entry name" value="TYPE III PANTOTHENATE KINASE"/>
    <property type="match status" value="1"/>
</dbReference>
<dbReference type="PANTHER" id="PTHR34265:SF1">
    <property type="entry name" value="TYPE III PANTOTHENATE KINASE"/>
    <property type="match status" value="1"/>
</dbReference>
<keyword evidence="8 16" id="KW-0808">Transferase</keyword>
<evidence type="ECO:0000256" key="9">
    <source>
        <dbReference type="ARBA" id="ARBA00022741"/>
    </source>
</evidence>
<dbReference type="NCBIfam" id="NF009850">
    <property type="entry name" value="PRK13320.1-2"/>
    <property type="match status" value="1"/>
</dbReference>
<feature type="binding site" evidence="16">
    <location>
        <position position="83"/>
    </location>
    <ligand>
        <name>substrate</name>
    </ligand>
</feature>
<feature type="binding site" evidence="16">
    <location>
        <position position="168"/>
    </location>
    <ligand>
        <name>substrate</name>
    </ligand>
</feature>
<dbReference type="EC" id="2.7.1.33" evidence="6 16"/>
<comment type="cofactor">
    <cofactor evidence="16">
        <name>NH4(+)</name>
        <dbReference type="ChEBI" id="CHEBI:28938"/>
    </cofactor>
    <cofactor evidence="16">
        <name>K(+)</name>
        <dbReference type="ChEBI" id="CHEBI:29103"/>
    </cofactor>
    <text evidence="16">A monovalent cation. Ammonium or potassium.</text>
</comment>
<comment type="subunit">
    <text evidence="5 16">Homodimer.</text>
</comment>
<evidence type="ECO:0000256" key="16">
    <source>
        <dbReference type="HAMAP-Rule" id="MF_01274"/>
    </source>
</evidence>
<dbReference type="GO" id="GO:0005524">
    <property type="term" value="F:ATP binding"/>
    <property type="evidence" value="ECO:0007669"/>
    <property type="project" value="UniProtKB-UniRule"/>
</dbReference>
<evidence type="ECO:0000256" key="11">
    <source>
        <dbReference type="ARBA" id="ARBA00022840"/>
    </source>
</evidence>
<evidence type="ECO:0000256" key="2">
    <source>
        <dbReference type="ARBA" id="ARBA00001958"/>
    </source>
</evidence>
<accession>A0A9X1TTK3</accession>
<comment type="catalytic activity">
    <reaction evidence="1 16">
        <text>(R)-pantothenate + ATP = (R)-4'-phosphopantothenate + ADP + H(+)</text>
        <dbReference type="Rhea" id="RHEA:16373"/>
        <dbReference type="ChEBI" id="CHEBI:10986"/>
        <dbReference type="ChEBI" id="CHEBI:15378"/>
        <dbReference type="ChEBI" id="CHEBI:29032"/>
        <dbReference type="ChEBI" id="CHEBI:30616"/>
        <dbReference type="ChEBI" id="CHEBI:456216"/>
        <dbReference type="EC" id="2.7.1.33"/>
    </reaction>
</comment>
<comment type="similarity">
    <text evidence="14 16">Belongs to the type III pantothenate kinase family.</text>
</comment>
<dbReference type="GO" id="GO:0015937">
    <property type="term" value="P:coenzyme A biosynthetic process"/>
    <property type="evidence" value="ECO:0007669"/>
    <property type="project" value="UniProtKB-UniRule"/>
</dbReference>
<comment type="function">
    <text evidence="16">Catalyzes the phosphorylation of pantothenate (Pan), the first step in CoA biosynthesis.</text>
</comment>
<dbReference type="InterPro" id="IPR004619">
    <property type="entry name" value="Type_III_PanK"/>
</dbReference>
<dbReference type="GO" id="GO:0046872">
    <property type="term" value="F:metal ion binding"/>
    <property type="evidence" value="ECO:0007669"/>
    <property type="project" value="UniProtKB-KW"/>
</dbReference>
<dbReference type="HAMAP" id="MF_01274">
    <property type="entry name" value="Pantothen_kinase_3"/>
    <property type="match status" value="1"/>
</dbReference>
<keyword evidence="11 16" id="KW-0067">ATP-binding</keyword>
<dbReference type="NCBIfam" id="TIGR00671">
    <property type="entry name" value="baf"/>
    <property type="match status" value="1"/>
</dbReference>
<dbReference type="GO" id="GO:0004594">
    <property type="term" value="F:pantothenate kinase activity"/>
    <property type="evidence" value="ECO:0007669"/>
    <property type="project" value="UniProtKB-UniRule"/>
</dbReference>
<evidence type="ECO:0000313" key="17">
    <source>
        <dbReference type="EMBL" id="MCF2498428.1"/>
    </source>
</evidence>
<dbReference type="GO" id="GO:0005737">
    <property type="term" value="C:cytoplasm"/>
    <property type="evidence" value="ECO:0007669"/>
    <property type="project" value="UniProtKB-SubCell"/>
</dbReference>
<dbReference type="Gene3D" id="3.30.420.40">
    <property type="match status" value="1"/>
</dbReference>
<evidence type="ECO:0000313" key="18">
    <source>
        <dbReference type="Proteomes" id="UP001139411"/>
    </source>
</evidence>
<evidence type="ECO:0000256" key="1">
    <source>
        <dbReference type="ARBA" id="ARBA00001206"/>
    </source>
</evidence>
<keyword evidence="7 16" id="KW-0963">Cytoplasm</keyword>
<evidence type="ECO:0000256" key="14">
    <source>
        <dbReference type="ARBA" id="ARBA00038036"/>
    </source>
</evidence>
<dbReference type="Proteomes" id="UP001139411">
    <property type="component" value="Unassembled WGS sequence"/>
</dbReference>
<comment type="pathway">
    <text evidence="4 16">Cofactor biosynthesis; coenzyme A biosynthesis; CoA from (R)-pantothenate: step 1/5.</text>
</comment>
<evidence type="ECO:0000256" key="5">
    <source>
        <dbReference type="ARBA" id="ARBA00011738"/>
    </source>
</evidence>
<feature type="active site" description="Proton acceptor" evidence="16">
    <location>
        <position position="92"/>
    </location>
</feature>
<name>A0A9X1TTK3_9BACT</name>
<evidence type="ECO:0000256" key="12">
    <source>
        <dbReference type="ARBA" id="ARBA00022958"/>
    </source>
</evidence>
<feature type="binding site" evidence="16">
    <location>
        <begin position="6"/>
        <end position="13"/>
    </location>
    <ligand>
        <name>ATP</name>
        <dbReference type="ChEBI" id="CHEBI:30616"/>
    </ligand>
</feature>
<keyword evidence="9 16" id="KW-0547">Nucleotide-binding</keyword>
<dbReference type="SUPFAM" id="SSF53067">
    <property type="entry name" value="Actin-like ATPase domain"/>
    <property type="match status" value="2"/>
</dbReference>
<feature type="binding site" evidence="16">
    <location>
        <position position="116"/>
    </location>
    <ligand>
        <name>ATP</name>
        <dbReference type="ChEBI" id="CHEBI:30616"/>
    </ligand>
</feature>
<proteinExistence type="inferred from homology"/>
<protein>
    <recommendedName>
        <fullName evidence="15 16">Type III pantothenate kinase</fullName>
        <ecNumber evidence="6 16">2.7.1.33</ecNumber>
    </recommendedName>
    <alternativeName>
        <fullName evidence="16">PanK-III</fullName>
    </alternativeName>
    <alternativeName>
        <fullName evidence="16">Pantothenic acid kinase</fullName>
    </alternativeName>
</protein>
<dbReference type="InterPro" id="IPR043129">
    <property type="entry name" value="ATPase_NBD"/>
</dbReference>
<evidence type="ECO:0000256" key="13">
    <source>
        <dbReference type="ARBA" id="ARBA00022993"/>
    </source>
</evidence>
<comment type="caution">
    <text evidence="17">The sequence shown here is derived from an EMBL/GenBank/DDBJ whole genome shotgun (WGS) entry which is preliminary data.</text>
</comment>
<evidence type="ECO:0000256" key="4">
    <source>
        <dbReference type="ARBA" id="ARBA00005225"/>
    </source>
</evidence>
<sequence>MNIVIDSGNTYSKVGWFENDKLIRYTTRLTFTELIEAVLAQAPENILFSSVSHTAADFEDALGKSLKIFDLTPGTPLPIKKNYDTPQTLGADRIAASTGANFLYPGEDLVVIDMGTCITYDLIDKNAVFQGGLISPGVRMRFNAMHSFTKRLPLVEPDSDPELIGKSTRSAMQSGVMNGVLAEMHGIIERYRHKSPDLRVLLCGGDAAFFESSLKPPIFAVPELVLIGLNRILTYNVSLQ</sequence>
<dbReference type="AlphaFoldDB" id="A0A9X1TTK3"/>
<evidence type="ECO:0000256" key="15">
    <source>
        <dbReference type="ARBA" id="ARBA00040883"/>
    </source>
</evidence>
<keyword evidence="12 16" id="KW-0630">Potassium</keyword>
<organism evidence="17 18">
    <name type="scientific">Dyadobacter chenhuakuii</name>
    <dbReference type="NCBI Taxonomy" id="2909339"/>
    <lineage>
        <taxon>Bacteria</taxon>
        <taxon>Pseudomonadati</taxon>
        <taxon>Bacteroidota</taxon>
        <taxon>Cytophagia</taxon>
        <taxon>Cytophagales</taxon>
        <taxon>Spirosomataceae</taxon>
        <taxon>Dyadobacter</taxon>
    </lineage>
</organism>
<evidence type="ECO:0000256" key="7">
    <source>
        <dbReference type="ARBA" id="ARBA00022490"/>
    </source>
</evidence>
<comment type="cofactor">
    <cofactor evidence="2">
        <name>K(+)</name>
        <dbReference type="ChEBI" id="CHEBI:29103"/>
    </cofactor>
</comment>
<comment type="subcellular location">
    <subcellularLocation>
        <location evidence="3 16">Cytoplasm</location>
    </subcellularLocation>
</comment>
<keyword evidence="13 16" id="KW-0173">Coenzyme A biosynthesis</keyword>
<dbReference type="EMBL" id="JAKFFV010000004">
    <property type="protein sequence ID" value="MCF2498428.1"/>
    <property type="molecule type" value="Genomic_DNA"/>
</dbReference>
<keyword evidence="16" id="KW-0479">Metal-binding</keyword>
<evidence type="ECO:0000256" key="10">
    <source>
        <dbReference type="ARBA" id="ARBA00022777"/>
    </source>
</evidence>
<dbReference type="CDD" id="cd24015">
    <property type="entry name" value="ASKHA_NBD_PanK-III"/>
    <property type="match status" value="1"/>
</dbReference>